<evidence type="ECO:0000313" key="2">
    <source>
        <dbReference type="Proteomes" id="UP001139981"/>
    </source>
</evidence>
<feature type="non-terminal residue" evidence="1">
    <location>
        <position position="301"/>
    </location>
</feature>
<name>A0ACC1M1A2_9FUNG</name>
<reference evidence="1" key="1">
    <citation type="submission" date="2022-07" db="EMBL/GenBank/DDBJ databases">
        <title>Phylogenomic reconstructions and comparative analyses of Kickxellomycotina fungi.</title>
        <authorList>
            <person name="Reynolds N.K."/>
            <person name="Stajich J.E."/>
            <person name="Barry K."/>
            <person name="Grigoriev I.V."/>
            <person name="Crous P."/>
            <person name="Smith M.E."/>
        </authorList>
    </citation>
    <scope>NUCLEOTIDE SEQUENCE</scope>
    <source>
        <strain evidence="1">CBS 190363</strain>
    </source>
</reference>
<proteinExistence type="predicted"/>
<dbReference type="Proteomes" id="UP001139981">
    <property type="component" value="Unassembled WGS sequence"/>
</dbReference>
<comment type="caution">
    <text evidence="1">The sequence shown here is derived from an EMBL/GenBank/DDBJ whole genome shotgun (WGS) entry which is preliminary data.</text>
</comment>
<protein>
    <submittedName>
        <fullName evidence="1">Uncharacterized protein</fullName>
    </submittedName>
</protein>
<organism evidence="1 2">
    <name type="scientific">Coemansia aciculifera</name>
    <dbReference type="NCBI Taxonomy" id="417176"/>
    <lineage>
        <taxon>Eukaryota</taxon>
        <taxon>Fungi</taxon>
        <taxon>Fungi incertae sedis</taxon>
        <taxon>Zoopagomycota</taxon>
        <taxon>Kickxellomycotina</taxon>
        <taxon>Kickxellomycetes</taxon>
        <taxon>Kickxellales</taxon>
        <taxon>Kickxellaceae</taxon>
        <taxon>Coemansia</taxon>
    </lineage>
</organism>
<evidence type="ECO:0000313" key="1">
    <source>
        <dbReference type="EMBL" id="KAJ2891857.1"/>
    </source>
</evidence>
<keyword evidence="2" id="KW-1185">Reference proteome</keyword>
<accession>A0ACC1M1A2</accession>
<sequence>MTAVPCQERVVLITGCSAGGIGYHLALEFAARGCRVFAGVRTLTKAQSLAEHSLIEAIKLDVTDAASVDAAVAHVLAATGGRIDILVNNAGVLSMGPAVEASPAQIQQSFDTNIIGLARLCHAVAPVMMDRRHGTIANLGSLGAYTSLPWAGLYSASKAAVHAYSDALRMELKPFGIDVVVVVPGMIASNLSTNSRESLLDIERSRYAMAYPAMAEMDAIMQGAKPISAGKFASVVVPRIMCRSPAAYITYGPDSEKAWLSYYVPPGIRDYLFGHMFGTSKLAKDLQRQFAMDNGGKVSEA</sequence>
<dbReference type="EMBL" id="JANBVB010000876">
    <property type="protein sequence ID" value="KAJ2891857.1"/>
    <property type="molecule type" value="Genomic_DNA"/>
</dbReference>
<gene>
    <name evidence="1" type="ORF">IWW38_003449</name>
</gene>